<evidence type="ECO:0000256" key="1">
    <source>
        <dbReference type="ARBA" id="ARBA00008136"/>
    </source>
</evidence>
<dbReference type="GO" id="GO:0106300">
    <property type="term" value="P:protein-DNA covalent cross-linking repair"/>
    <property type="evidence" value="ECO:0007669"/>
    <property type="project" value="InterPro"/>
</dbReference>
<evidence type="ECO:0000256" key="3">
    <source>
        <dbReference type="ARBA" id="ARBA00022763"/>
    </source>
</evidence>
<dbReference type="Pfam" id="PF02586">
    <property type="entry name" value="SRAP"/>
    <property type="match status" value="1"/>
</dbReference>
<feature type="region of interest" description="Disordered" evidence="9">
    <location>
        <begin position="49"/>
        <end position="68"/>
    </location>
</feature>
<keyword evidence="5" id="KW-0190">Covalent protein-DNA linkage</keyword>
<dbReference type="GO" id="GO:0016829">
    <property type="term" value="F:lyase activity"/>
    <property type="evidence" value="ECO:0007669"/>
    <property type="project" value="UniProtKB-KW"/>
</dbReference>
<evidence type="ECO:0000256" key="9">
    <source>
        <dbReference type="SAM" id="MobiDB-lite"/>
    </source>
</evidence>
<protein>
    <recommendedName>
        <fullName evidence="8">Abasic site processing protein</fullName>
        <ecNumber evidence="8">3.4.-.-</ecNumber>
    </recommendedName>
</protein>
<dbReference type="GO" id="GO:0003697">
    <property type="term" value="F:single-stranded DNA binding"/>
    <property type="evidence" value="ECO:0007669"/>
    <property type="project" value="InterPro"/>
</dbReference>
<dbReference type="EMBL" id="CP162550">
    <property type="protein sequence ID" value="XDI35206.1"/>
    <property type="molecule type" value="Genomic_DNA"/>
</dbReference>
<dbReference type="Gene3D" id="3.90.1680.10">
    <property type="entry name" value="SOS response associated peptidase-like"/>
    <property type="match status" value="1"/>
</dbReference>
<dbReference type="PANTHER" id="PTHR13604:SF0">
    <property type="entry name" value="ABASIC SITE PROCESSING PROTEIN HMCES"/>
    <property type="match status" value="1"/>
</dbReference>
<dbReference type="InterPro" id="IPR036590">
    <property type="entry name" value="SRAP-like"/>
</dbReference>
<dbReference type="AlphaFoldDB" id="A0AB39BNZ9"/>
<keyword evidence="2 8" id="KW-0645">Protease</keyword>
<evidence type="ECO:0000256" key="8">
    <source>
        <dbReference type="RuleBase" id="RU364100"/>
    </source>
</evidence>
<keyword evidence="4 8" id="KW-0378">Hydrolase</keyword>
<dbReference type="PANTHER" id="PTHR13604">
    <property type="entry name" value="DC12-RELATED"/>
    <property type="match status" value="1"/>
</dbReference>
<dbReference type="GO" id="GO:0006508">
    <property type="term" value="P:proteolysis"/>
    <property type="evidence" value="ECO:0007669"/>
    <property type="project" value="UniProtKB-KW"/>
</dbReference>
<gene>
    <name evidence="10" type="ORF">AB3N04_00350</name>
</gene>
<evidence type="ECO:0000256" key="5">
    <source>
        <dbReference type="ARBA" id="ARBA00023124"/>
    </source>
</evidence>
<name>A0AB39BNZ9_9BACI</name>
<keyword evidence="3" id="KW-0227">DNA damage</keyword>
<organism evidence="10">
    <name type="scientific">Alkalihalophilus sp. As8PL</name>
    <dbReference type="NCBI Taxonomy" id="3237103"/>
    <lineage>
        <taxon>Bacteria</taxon>
        <taxon>Bacillati</taxon>
        <taxon>Bacillota</taxon>
        <taxon>Bacilli</taxon>
        <taxon>Bacillales</taxon>
        <taxon>Bacillaceae</taxon>
        <taxon>Alkalihalophilus</taxon>
    </lineage>
</organism>
<dbReference type="RefSeq" id="WP_368502822.1">
    <property type="nucleotide sequence ID" value="NZ_CP162550.1"/>
</dbReference>
<dbReference type="GO" id="GO:0008233">
    <property type="term" value="F:peptidase activity"/>
    <property type="evidence" value="ECO:0007669"/>
    <property type="project" value="UniProtKB-KW"/>
</dbReference>
<dbReference type="InterPro" id="IPR003738">
    <property type="entry name" value="SRAP"/>
</dbReference>
<keyword evidence="7" id="KW-0456">Lyase</keyword>
<evidence type="ECO:0000256" key="7">
    <source>
        <dbReference type="ARBA" id="ARBA00023239"/>
    </source>
</evidence>
<evidence type="ECO:0000256" key="2">
    <source>
        <dbReference type="ARBA" id="ARBA00022670"/>
    </source>
</evidence>
<evidence type="ECO:0000256" key="6">
    <source>
        <dbReference type="ARBA" id="ARBA00023125"/>
    </source>
</evidence>
<keyword evidence="6" id="KW-0238">DNA-binding</keyword>
<comment type="similarity">
    <text evidence="1 8">Belongs to the SOS response-associated peptidase family.</text>
</comment>
<keyword evidence="10" id="KW-0614">Plasmid</keyword>
<proteinExistence type="inferred from homology"/>
<accession>A0AB39BNZ9</accession>
<sequence length="68" mass="7873">MKEIHDRMPVILGEEDRNMWLDPSVEDKDILSQLIKPYPAKDMDAYEVSPLVNNPKNDTEDCIRSLAE</sequence>
<geneLocation type="plasmid" evidence="10">
    <name>unnamed</name>
</geneLocation>
<dbReference type="SUPFAM" id="SSF143081">
    <property type="entry name" value="BB1717-like"/>
    <property type="match status" value="1"/>
</dbReference>
<reference evidence="10" key="1">
    <citation type="submission" date="2024-07" db="EMBL/GenBank/DDBJ databases">
        <title>Identification and characteristics of an arsenic-resistant bacterial isolate, which belongs to a novel species.</title>
        <authorList>
            <person name="Juszczyk A."/>
            <person name="Kowalczyk A."/>
            <person name="Was K."/>
            <person name="Kosowicz W."/>
            <person name="Budzyn A."/>
            <person name="Latowski D."/>
        </authorList>
    </citation>
    <scope>NUCLEOTIDE SEQUENCE</scope>
    <source>
        <strain evidence="10">As8PL</strain>
        <plasmid evidence="10">unnamed</plasmid>
    </source>
</reference>
<evidence type="ECO:0000256" key="4">
    <source>
        <dbReference type="ARBA" id="ARBA00022801"/>
    </source>
</evidence>
<feature type="compositionally biased region" description="Basic and acidic residues" evidence="9">
    <location>
        <begin position="57"/>
        <end position="68"/>
    </location>
</feature>
<evidence type="ECO:0000313" key="10">
    <source>
        <dbReference type="EMBL" id="XDI35206.1"/>
    </source>
</evidence>
<dbReference type="EC" id="3.4.-.-" evidence="8"/>